<reference evidence="1" key="1">
    <citation type="submission" date="2022-07" db="EMBL/GenBank/DDBJ databases">
        <title>Genome Sequence of Phlebia brevispora.</title>
        <authorList>
            <person name="Buettner E."/>
        </authorList>
    </citation>
    <scope>NUCLEOTIDE SEQUENCE</scope>
    <source>
        <strain evidence="1">MPL23</strain>
    </source>
</reference>
<name>A0ACC1T5A8_9APHY</name>
<evidence type="ECO:0000313" key="1">
    <source>
        <dbReference type="EMBL" id="KAJ3553362.1"/>
    </source>
</evidence>
<proteinExistence type="predicted"/>
<keyword evidence="2" id="KW-1185">Reference proteome</keyword>
<comment type="caution">
    <text evidence="1">The sequence shown here is derived from an EMBL/GenBank/DDBJ whole genome shotgun (WGS) entry which is preliminary data.</text>
</comment>
<sequence>MAVWVIYQRYPRPSPGTSRKGKGREKPTPATIPSVEDDNDEWELPQLRPSQLDQYDDMFDRILGIAPSKRKAKANTSRSTNVTATRKRARAQAAANADSQADSAQGAKKRKTTQPKPSTSSSSVAPRTSQPLTRLTHDAGHNSHRRQPAPFPGLSSSNHLDTPSLSHAIPKPRPVAARQAPLTAYPSSSQDSVSGGFLADVVIFKDLTSRKR</sequence>
<dbReference type="Proteomes" id="UP001148662">
    <property type="component" value="Unassembled WGS sequence"/>
</dbReference>
<evidence type="ECO:0000313" key="2">
    <source>
        <dbReference type="Proteomes" id="UP001148662"/>
    </source>
</evidence>
<dbReference type="EMBL" id="JANHOG010000548">
    <property type="protein sequence ID" value="KAJ3553362.1"/>
    <property type="molecule type" value="Genomic_DNA"/>
</dbReference>
<organism evidence="1 2">
    <name type="scientific">Phlebia brevispora</name>
    <dbReference type="NCBI Taxonomy" id="194682"/>
    <lineage>
        <taxon>Eukaryota</taxon>
        <taxon>Fungi</taxon>
        <taxon>Dikarya</taxon>
        <taxon>Basidiomycota</taxon>
        <taxon>Agaricomycotina</taxon>
        <taxon>Agaricomycetes</taxon>
        <taxon>Polyporales</taxon>
        <taxon>Meruliaceae</taxon>
        <taxon>Phlebia</taxon>
    </lineage>
</organism>
<accession>A0ACC1T5A8</accession>
<gene>
    <name evidence="1" type="ORF">NM688_g3655</name>
</gene>
<protein>
    <submittedName>
        <fullName evidence="1">Uncharacterized protein</fullName>
    </submittedName>
</protein>